<dbReference type="PANTHER" id="PTHR33238">
    <property type="entry name" value="IRON (METAL) DEPENDENT REPRESSOR, DTXR FAMILY"/>
    <property type="match status" value="1"/>
</dbReference>
<organism evidence="5 6">
    <name type="scientific">Candidatus Sulfobium mesophilum</name>
    <dbReference type="NCBI Taxonomy" id="2016548"/>
    <lineage>
        <taxon>Bacteria</taxon>
        <taxon>Pseudomonadati</taxon>
        <taxon>Nitrospirota</taxon>
        <taxon>Nitrospiria</taxon>
        <taxon>Nitrospirales</taxon>
        <taxon>Nitrospiraceae</taxon>
        <taxon>Candidatus Sulfobium</taxon>
    </lineage>
</organism>
<dbReference type="InterPro" id="IPR038157">
    <property type="entry name" value="FeoA_core_dom"/>
</dbReference>
<dbReference type="PANTHER" id="PTHR33238:SF11">
    <property type="entry name" value="TRANSCRIPTIONAL REGULATOR MNTR"/>
    <property type="match status" value="1"/>
</dbReference>
<dbReference type="GO" id="GO:0003700">
    <property type="term" value="F:DNA-binding transcription factor activity"/>
    <property type="evidence" value="ECO:0007669"/>
    <property type="project" value="InterPro"/>
</dbReference>
<dbReference type="GO" id="GO:0005737">
    <property type="term" value="C:cytoplasm"/>
    <property type="evidence" value="ECO:0007669"/>
    <property type="project" value="UniProtKB-SubCell"/>
</dbReference>
<dbReference type="Pfam" id="PF04023">
    <property type="entry name" value="FeoA"/>
    <property type="match status" value="1"/>
</dbReference>
<reference evidence="6" key="1">
    <citation type="submission" date="2018-03" db="EMBL/GenBank/DDBJ databases">
        <authorList>
            <person name="Zecchin S."/>
        </authorList>
    </citation>
    <scope>NUCLEOTIDE SEQUENCE [LARGE SCALE GENOMIC DNA]</scope>
</reference>
<dbReference type="SUPFAM" id="SSF50037">
    <property type="entry name" value="C-terminal domain of transcriptional repressors"/>
    <property type="match status" value="1"/>
</dbReference>
<dbReference type="Proteomes" id="UP000245125">
    <property type="component" value="Unassembled WGS sequence"/>
</dbReference>
<gene>
    <name evidence="5" type="ORF">NBG4_190020</name>
</gene>
<comment type="subcellular location">
    <subcellularLocation>
        <location evidence="1">Cytoplasm</location>
    </subcellularLocation>
</comment>
<dbReference type="EMBL" id="OUUY01000063">
    <property type="protein sequence ID" value="SPQ00177.1"/>
    <property type="molecule type" value="Genomic_DNA"/>
</dbReference>
<comment type="subunit">
    <text evidence="2">Homodimer.</text>
</comment>
<sequence length="221" mass="24754">MASITDRERIDEALELIWVLEEEGHRDIERFNRSSDDADVTVLLETLTDEGLVKITNGLIHFTEEGRKKAKGLVRRQRLAERLFTDVFEMPEKTVLDDACKMEHILSEELTESVCIFLGHPPTCPHGKPIPRGECCKKLKVEVTPLVTRLSEFEVGASGKITFIVPSDPSRLSKLNSLGISAGSVIKFIQKVPSCVLQIDETTVAIDPEIAKEIYLKKVVK</sequence>
<name>A0A2U3QFI7_9BACT</name>
<feature type="domain" description="Ferrous iron transporter FeoA-like" evidence="4">
    <location>
        <begin position="148"/>
        <end position="218"/>
    </location>
</feature>
<proteinExistence type="predicted"/>
<dbReference type="SUPFAM" id="SSF47979">
    <property type="entry name" value="Iron-dependent repressor protein, dimerization domain"/>
    <property type="match status" value="1"/>
</dbReference>
<dbReference type="GO" id="GO:0046914">
    <property type="term" value="F:transition metal ion binding"/>
    <property type="evidence" value="ECO:0007669"/>
    <property type="project" value="InterPro"/>
</dbReference>
<dbReference type="OrthoDB" id="9791355at2"/>
<dbReference type="Gene3D" id="1.10.10.10">
    <property type="entry name" value="Winged helix-like DNA-binding domain superfamily/Winged helix DNA-binding domain"/>
    <property type="match status" value="1"/>
</dbReference>
<evidence type="ECO:0000256" key="2">
    <source>
        <dbReference type="ARBA" id="ARBA00011738"/>
    </source>
</evidence>
<dbReference type="InterPro" id="IPR036421">
    <property type="entry name" value="Fe_dep_repressor_sf"/>
</dbReference>
<evidence type="ECO:0000256" key="3">
    <source>
        <dbReference type="ARBA" id="ARBA00023004"/>
    </source>
</evidence>
<keyword evidence="3" id="KW-0408">Iron</keyword>
<dbReference type="InterPro" id="IPR008988">
    <property type="entry name" value="Transcriptional_repressor_C"/>
</dbReference>
<protein>
    <submittedName>
        <fullName evidence="5">Iron dependent repressor</fullName>
    </submittedName>
</protein>
<evidence type="ECO:0000259" key="4">
    <source>
        <dbReference type="SMART" id="SM00899"/>
    </source>
</evidence>
<dbReference type="SMART" id="SM00529">
    <property type="entry name" value="HTH_DTXR"/>
    <property type="match status" value="1"/>
</dbReference>
<dbReference type="AlphaFoldDB" id="A0A2U3QFI7"/>
<evidence type="ECO:0000256" key="1">
    <source>
        <dbReference type="ARBA" id="ARBA00004496"/>
    </source>
</evidence>
<dbReference type="InterPro" id="IPR050536">
    <property type="entry name" value="DtxR_MntR_Metal-Reg"/>
</dbReference>
<keyword evidence="6" id="KW-1185">Reference proteome</keyword>
<evidence type="ECO:0000313" key="6">
    <source>
        <dbReference type="Proteomes" id="UP000245125"/>
    </source>
</evidence>
<evidence type="ECO:0000313" key="5">
    <source>
        <dbReference type="EMBL" id="SPQ00177.1"/>
    </source>
</evidence>
<dbReference type="InterPro" id="IPR001367">
    <property type="entry name" value="Fe_dep_repressor"/>
</dbReference>
<dbReference type="InterPro" id="IPR022689">
    <property type="entry name" value="Iron_dep_repressor"/>
</dbReference>
<dbReference type="InterPro" id="IPR007167">
    <property type="entry name" value="Fe-transptr_FeoA-like"/>
</dbReference>
<accession>A0A2U3QFI7</accession>
<dbReference type="Pfam" id="PF02742">
    <property type="entry name" value="Fe_dep_repr_C"/>
    <property type="match status" value="1"/>
</dbReference>
<dbReference type="InterPro" id="IPR036388">
    <property type="entry name" value="WH-like_DNA-bd_sf"/>
</dbReference>
<dbReference type="Gene3D" id="2.30.30.90">
    <property type="match status" value="1"/>
</dbReference>
<dbReference type="GO" id="GO:0046983">
    <property type="term" value="F:protein dimerization activity"/>
    <property type="evidence" value="ECO:0007669"/>
    <property type="project" value="InterPro"/>
</dbReference>
<dbReference type="SMART" id="SM00899">
    <property type="entry name" value="FeoA"/>
    <property type="match status" value="1"/>
</dbReference>